<evidence type="ECO:0000256" key="17">
    <source>
        <dbReference type="ARBA" id="ARBA00048535"/>
    </source>
</evidence>
<dbReference type="GeneID" id="114660273"/>
<comment type="catalytic activity">
    <reaction evidence="13">
        <text>15-oxo-(5S,6R)-dihydroxy-(7E,9E,11Z)-eicosatrienoate + NADH + H(+) = (5S,6R,15S)-trihydroxy-(7E,9E,11Z)-eicosatrienoate + NAD(+)</text>
        <dbReference type="Rhea" id="RHEA:41596"/>
        <dbReference type="ChEBI" id="CHEBI:15378"/>
        <dbReference type="ChEBI" id="CHEBI:57540"/>
        <dbReference type="ChEBI" id="CHEBI:57945"/>
        <dbReference type="ChEBI" id="CHEBI:78325"/>
        <dbReference type="ChEBI" id="CHEBI:78329"/>
    </reaction>
    <physiologicalReaction direction="left-to-right" evidence="13">
        <dbReference type="Rhea" id="RHEA:41597"/>
    </physiologicalReaction>
</comment>
<evidence type="ECO:0000256" key="23">
    <source>
        <dbReference type="RuleBase" id="RU000363"/>
    </source>
</evidence>
<evidence type="ECO:0000256" key="9">
    <source>
        <dbReference type="ARBA" id="ARBA00045705"/>
    </source>
</evidence>
<dbReference type="PROSITE" id="PS00061">
    <property type="entry name" value="ADH_SHORT"/>
    <property type="match status" value="1"/>
</dbReference>
<dbReference type="PANTHER" id="PTHR44229:SF5">
    <property type="entry name" value="15-HYDROXYPROSTAGLANDIN DEHYDROGENASE [NAD(+)]"/>
    <property type="match status" value="1"/>
</dbReference>
<evidence type="ECO:0000256" key="13">
    <source>
        <dbReference type="ARBA" id="ARBA00048140"/>
    </source>
</evidence>
<evidence type="ECO:0000256" key="3">
    <source>
        <dbReference type="ARBA" id="ARBA00023002"/>
    </source>
</evidence>
<evidence type="ECO:0000256" key="10">
    <source>
        <dbReference type="ARBA" id="ARBA00047325"/>
    </source>
</evidence>
<evidence type="ECO:0000256" key="18">
    <source>
        <dbReference type="ARBA" id="ARBA00048611"/>
    </source>
</evidence>
<comment type="function">
    <text evidence="9">Catalyzes the NAD-dependent dehydrogenation (oxidation) of a broad array of hydroxylated polyunsaturated fatty acids (mainly eicosanoids and docosanoids, including prostaglandins, lipoxins and resolvins), yielding their corresponding keto (oxo) metabolites. Decreases the levels of the pro-proliferative prostaglandins such as prostaglandin E2 (whose activity is increased in cancer because of an increase in the expression of cyclooxygenase 2) and generates oxo-fatty acid products that can profoundly influence cell function by abrogating pro-inflammatory cytokine expression. Converts resolvins E1, D1 and D2 to their oxo products, which represents a mode of resolvin inactivation. Resolvin E1 plays important roles during the resolution phase of acute inflammation, while resolvins D1 and D2 have a unique role in obesity-induced adipose inflammation.</text>
</comment>
<comment type="catalytic activity">
    <reaction evidence="15">
        <text>resolvin D1 + NAD(+) = 17-oxoresolvin D1 + NADH + H(+)</text>
        <dbReference type="Rhea" id="RHEA:50128"/>
        <dbReference type="ChEBI" id="CHEBI:15378"/>
        <dbReference type="ChEBI" id="CHEBI:57540"/>
        <dbReference type="ChEBI" id="CHEBI:57945"/>
        <dbReference type="ChEBI" id="CHEBI:132079"/>
        <dbReference type="ChEBI" id="CHEBI:132081"/>
    </reaction>
    <physiologicalReaction direction="left-to-right" evidence="15">
        <dbReference type="Rhea" id="RHEA:50129"/>
    </physiologicalReaction>
</comment>
<evidence type="ECO:0000256" key="12">
    <source>
        <dbReference type="ARBA" id="ARBA00048008"/>
    </source>
</evidence>
<keyword evidence="2" id="KW-0443">Lipid metabolism</keyword>
<evidence type="ECO:0000256" key="8">
    <source>
        <dbReference type="ARBA" id="ARBA00042026"/>
    </source>
</evidence>
<evidence type="ECO:0000256" key="4">
    <source>
        <dbReference type="ARBA" id="ARBA00038968"/>
    </source>
</evidence>
<dbReference type="SUPFAM" id="SSF51735">
    <property type="entry name" value="NAD(P)-binding Rossmann-fold domains"/>
    <property type="match status" value="1"/>
</dbReference>
<comment type="catalytic activity">
    <reaction evidence="22">
        <text>resolvin E1 + NAD(+) = 18-oxo-resolvin E1 + NADH + H(+)</text>
        <dbReference type="Rhea" id="RHEA:49244"/>
        <dbReference type="ChEBI" id="CHEBI:15378"/>
        <dbReference type="ChEBI" id="CHEBI:57540"/>
        <dbReference type="ChEBI" id="CHEBI:57945"/>
        <dbReference type="ChEBI" id="CHEBI:91000"/>
        <dbReference type="ChEBI" id="CHEBI:91001"/>
    </reaction>
    <physiologicalReaction direction="left-to-right" evidence="22">
        <dbReference type="Rhea" id="RHEA:49245"/>
    </physiologicalReaction>
</comment>
<evidence type="ECO:0000256" key="22">
    <source>
        <dbReference type="ARBA" id="ARBA00049188"/>
    </source>
</evidence>
<evidence type="ECO:0000256" key="15">
    <source>
        <dbReference type="ARBA" id="ARBA00048170"/>
    </source>
</evidence>
<dbReference type="Proteomes" id="UP000694620">
    <property type="component" value="Chromosome 11"/>
</dbReference>
<evidence type="ECO:0000256" key="6">
    <source>
        <dbReference type="ARBA" id="ARBA00040276"/>
    </source>
</evidence>
<evidence type="ECO:0000256" key="19">
    <source>
        <dbReference type="ARBA" id="ARBA00048739"/>
    </source>
</evidence>
<evidence type="ECO:0000256" key="16">
    <source>
        <dbReference type="ARBA" id="ARBA00048393"/>
    </source>
</evidence>
<comment type="catalytic activity">
    <reaction evidence="11">
        <text>resolvin D1 + NAD(+) = 8-oxoresolvin D1 + NADH + H(+)</text>
        <dbReference type="Rhea" id="RHEA:50124"/>
        <dbReference type="ChEBI" id="CHEBI:15378"/>
        <dbReference type="ChEBI" id="CHEBI:57540"/>
        <dbReference type="ChEBI" id="CHEBI:57945"/>
        <dbReference type="ChEBI" id="CHEBI:132079"/>
        <dbReference type="ChEBI" id="CHEBI:132080"/>
    </reaction>
    <physiologicalReaction direction="left-to-right" evidence="11">
        <dbReference type="Rhea" id="RHEA:50125"/>
    </physiologicalReaction>
</comment>
<evidence type="ECO:0000256" key="1">
    <source>
        <dbReference type="ARBA" id="ARBA00006484"/>
    </source>
</evidence>
<dbReference type="PRINTS" id="PR00080">
    <property type="entry name" value="SDRFAMILY"/>
</dbReference>
<accession>A0A8C4SAF5</accession>
<dbReference type="OrthoDB" id="37659at2759"/>
<dbReference type="Gene3D" id="3.40.50.720">
    <property type="entry name" value="NAD(P)-binding Rossmann-like Domain"/>
    <property type="match status" value="1"/>
</dbReference>
<keyword evidence="25" id="KW-1185">Reference proteome</keyword>
<comment type="catalytic activity">
    <reaction evidence="12">
        <text>14-hydroxy-(4Z,7Z,10Z,12E,16Z,19Z)-docosahexaenoate + NAD(+) = 14-oxo-(4Z,7Z,10Z,12E,16Z,19Z)-docosahexaenoate + NADH + H(+)</text>
        <dbReference type="Rhea" id="RHEA:48952"/>
        <dbReference type="ChEBI" id="CHEBI:15378"/>
        <dbReference type="ChEBI" id="CHEBI:57540"/>
        <dbReference type="ChEBI" id="CHEBI:57945"/>
        <dbReference type="ChEBI" id="CHEBI:90866"/>
        <dbReference type="ChEBI" id="CHEBI:90867"/>
    </reaction>
    <physiologicalReaction direction="left-to-right" evidence="12">
        <dbReference type="Rhea" id="RHEA:48953"/>
    </physiologicalReaction>
</comment>
<comment type="catalytic activity">
    <reaction evidence="18">
        <text>prostaglandin A1 + NAD(+) = 15-oxo-prostaglandin A1 + NADH + H(+)</text>
        <dbReference type="Rhea" id="RHEA:41263"/>
        <dbReference type="ChEBI" id="CHEBI:15378"/>
        <dbReference type="ChEBI" id="CHEBI:57398"/>
        <dbReference type="ChEBI" id="CHEBI:57540"/>
        <dbReference type="ChEBI" id="CHEBI:57945"/>
        <dbReference type="ChEBI" id="CHEBI:85072"/>
    </reaction>
    <physiologicalReaction direction="left-to-right" evidence="18">
        <dbReference type="Rhea" id="RHEA:41264"/>
    </physiologicalReaction>
</comment>
<comment type="catalytic activity">
    <reaction evidence="20">
        <text>resolvin D2 + NAD(+) = 16-oxoresolvin D2 + NADH + H(+)</text>
        <dbReference type="Rhea" id="RHEA:53588"/>
        <dbReference type="ChEBI" id="CHEBI:15378"/>
        <dbReference type="ChEBI" id="CHEBI:57540"/>
        <dbReference type="ChEBI" id="CHEBI:57945"/>
        <dbReference type="ChEBI" id="CHEBI:133367"/>
        <dbReference type="ChEBI" id="CHEBI:137498"/>
    </reaction>
    <physiologicalReaction direction="left-to-right" evidence="20">
        <dbReference type="Rhea" id="RHEA:53589"/>
    </physiologicalReaction>
</comment>
<comment type="catalytic activity">
    <reaction evidence="17">
        <text>lipoxin A4 + NAD(+) = 15-oxo-(5S,6R)-dihydroxy-(7E,9E,11Z,13E)-eicosatetraenoate + NADH + H(+)</text>
        <dbReference type="Rhea" id="RHEA:41572"/>
        <dbReference type="ChEBI" id="CHEBI:15378"/>
        <dbReference type="ChEBI" id="CHEBI:57540"/>
        <dbReference type="ChEBI" id="CHEBI:57945"/>
        <dbReference type="ChEBI" id="CHEBI:67026"/>
        <dbReference type="ChEBI" id="CHEBI:78311"/>
    </reaction>
    <physiologicalReaction direction="left-to-right" evidence="17">
        <dbReference type="Rhea" id="RHEA:41573"/>
    </physiologicalReaction>
</comment>
<organism evidence="24 25">
    <name type="scientific">Erpetoichthys calabaricus</name>
    <name type="common">Rope fish</name>
    <name type="synonym">Calamoichthys calabaricus</name>
    <dbReference type="NCBI Taxonomy" id="27687"/>
    <lineage>
        <taxon>Eukaryota</taxon>
        <taxon>Metazoa</taxon>
        <taxon>Chordata</taxon>
        <taxon>Craniata</taxon>
        <taxon>Vertebrata</taxon>
        <taxon>Euteleostomi</taxon>
        <taxon>Actinopterygii</taxon>
        <taxon>Polypteriformes</taxon>
        <taxon>Polypteridae</taxon>
        <taxon>Erpetoichthys</taxon>
    </lineage>
</organism>
<reference evidence="24" key="1">
    <citation type="submission" date="2021-06" db="EMBL/GenBank/DDBJ databases">
        <authorList>
            <consortium name="Wellcome Sanger Institute Data Sharing"/>
        </authorList>
    </citation>
    <scope>NUCLEOTIDE SEQUENCE [LARGE SCALE GENOMIC DNA]</scope>
</reference>
<sequence>MDLNGKVALVTGSAQGLGRAFVEILLKNGAKVSLLDVNVPKGEELKAVFDQTYGPEQTIFIPCDVTSEVQLKDAFHKTKEKFGKLDIVCNNAGIANEQDWEKTITVNLNGVIRGTYLAMEIMKQQKEGGVIVNTASVAGLEPLTLMPVYTATKHGIIGFTRAMATASTICKSGVRLNALCPAFVQTNLLDSVIDDDQLAGVVKTMTIDIMKRIGPLNVSEVAEAFLQLVTDESKNGAIMKIEKQGGANYVQFQFNTELKTAPK</sequence>
<dbReference type="InterPro" id="IPR020904">
    <property type="entry name" value="Sc_DH/Rdtase_CS"/>
</dbReference>
<dbReference type="InterPro" id="IPR036291">
    <property type="entry name" value="NAD(P)-bd_dom_sf"/>
</dbReference>
<comment type="catalytic activity">
    <reaction evidence="21">
        <text>(15S)-hydroxy-(5Z,8Z,11Z,13E)-eicosatetraenoate + NAD(+) = 15-oxo-(5Z,8Z,11Z,13E)-eicosatetraenoate + NADH + H(+)</text>
        <dbReference type="Rhea" id="RHEA:23260"/>
        <dbReference type="ChEBI" id="CHEBI:15378"/>
        <dbReference type="ChEBI" id="CHEBI:57409"/>
        <dbReference type="ChEBI" id="CHEBI:57410"/>
        <dbReference type="ChEBI" id="CHEBI:57540"/>
        <dbReference type="ChEBI" id="CHEBI:57945"/>
        <dbReference type="EC" id="1.1.1.232"/>
    </reaction>
    <physiologicalReaction direction="left-to-right" evidence="21">
        <dbReference type="Rhea" id="RHEA:23261"/>
    </physiologicalReaction>
</comment>
<evidence type="ECO:0000256" key="5">
    <source>
        <dbReference type="ARBA" id="ARBA00039060"/>
    </source>
</evidence>
<dbReference type="AlphaFoldDB" id="A0A8C4SAF5"/>
<reference evidence="24" key="3">
    <citation type="submission" date="2025-09" db="UniProtKB">
        <authorList>
            <consortium name="Ensembl"/>
        </authorList>
    </citation>
    <scope>IDENTIFICATION</scope>
</reference>
<dbReference type="PANTHER" id="PTHR44229">
    <property type="entry name" value="15-HYDROXYPROSTAGLANDIN DEHYDROGENASE [NAD(+)]"/>
    <property type="match status" value="1"/>
</dbReference>
<evidence type="ECO:0000256" key="21">
    <source>
        <dbReference type="ARBA" id="ARBA00049151"/>
    </source>
</evidence>
<comment type="catalytic activity">
    <reaction evidence="10">
        <text>prostaglandin E1 + NAD(+) = 15-oxoprostaglandin E1 + NADH + H(+)</text>
        <dbReference type="Rhea" id="RHEA:16477"/>
        <dbReference type="ChEBI" id="CHEBI:15378"/>
        <dbReference type="ChEBI" id="CHEBI:57397"/>
        <dbReference type="ChEBI" id="CHEBI:57401"/>
        <dbReference type="ChEBI" id="CHEBI:57540"/>
        <dbReference type="ChEBI" id="CHEBI:57945"/>
    </reaction>
    <physiologicalReaction direction="left-to-right" evidence="10">
        <dbReference type="Rhea" id="RHEA:16478"/>
    </physiologicalReaction>
</comment>
<comment type="catalytic activity">
    <reaction evidence="14">
        <text>(11R)-hydroxy-(5Z,8Z,12E,14Z)-eicosatetraenoate + NAD(+) = 11-oxo-(5Z,8Z,12E,14Z)-eicosatetraenoate + NADH + H(+)</text>
        <dbReference type="Rhea" id="RHEA:48640"/>
        <dbReference type="ChEBI" id="CHEBI:15378"/>
        <dbReference type="ChEBI" id="CHEBI:57540"/>
        <dbReference type="ChEBI" id="CHEBI:57945"/>
        <dbReference type="ChEBI" id="CHEBI:78836"/>
        <dbReference type="ChEBI" id="CHEBI:90697"/>
    </reaction>
    <physiologicalReaction direction="left-to-right" evidence="14">
        <dbReference type="Rhea" id="RHEA:48641"/>
    </physiologicalReaction>
</comment>
<keyword evidence="2" id="KW-0276">Fatty acid metabolism</keyword>
<dbReference type="EC" id="1.1.1.232" evidence="5"/>
<dbReference type="GO" id="GO:0005737">
    <property type="term" value="C:cytoplasm"/>
    <property type="evidence" value="ECO:0007669"/>
    <property type="project" value="TreeGrafter"/>
</dbReference>
<dbReference type="RefSeq" id="XP_028668706.1">
    <property type="nucleotide sequence ID" value="XM_028812873.2"/>
</dbReference>
<evidence type="ECO:0000256" key="20">
    <source>
        <dbReference type="ARBA" id="ARBA00048921"/>
    </source>
</evidence>
<evidence type="ECO:0000256" key="7">
    <source>
        <dbReference type="ARBA" id="ARBA00041812"/>
    </source>
</evidence>
<comment type="catalytic activity">
    <reaction evidence="16">
        <text>resolvin D2 + NAD(+) = 7-oxoresolvin D2 + NADH + H(+)</text>
        <dbReference type="Rhea" id="RHEA:53584"/>
        <dbReference type="ChEBI" id="CHEBI:15378"/>
        <dbReference type="ChEBI" id="CHEBI:57540"/>
        <dbReference type="ChEBI" id="CHEBI:57945"/>
        <dbReference type="ChEBI" id="CHEBI:133367"/>
        <dbReference type="ChEBI" id="CHEBI:137497"/>
    </reaction>
    <physiologicalReaction direction="left-to-right" evidence="16">
        <dbReference type="Rhea" id="RHEA:53585"/>
    </physiologicalReaction>
</comment>
<evidence type="ECO:0000256" key="2">
    <source>
        <dbReference type="ARBA" id="ARBA00022501"/>
    </source>
</evidence>
<dbReference type="CDD" id="cd05323">
    <property type="entry name" value="ADH_SDR_c_like"/>
    <property type="match status" value="1"/>
</dbReference>
<dbReference type="GO" id="GO:0006693">
    <property type="term" value="P:prostaglandin metabolic process"/>
    <property type="evidence" value="ECO:0007669"/>
    <property type="project" value="UniProtKB-KW"/>
</dbReference>
<comment type="catalytic activity">
    <reaction evidence="19">
        <text>prostaglandin E2 + NAD(+) = 15-oxoprostaglandin E2 + NADH + H(+)</text>
        <dbReference type="Rhea" id="RHEA:11876"/>
        <dbReference type="ChEBI" id="CHEBI:15378"/>
        <dbReference type="ChEBI" id="CHEBI:57400"/>
        <dbReference type="ChEBI" id="CHEBI:57540"/>
        <dbReference type="ChEBI" id="CHEBI:57945"/>
        <dbReference type="ChEBI" id="CHEBI:606564"/>
        <dbReference type="EC" id="1.1.1.141"/>
    </reaction>
    <physiologicalReaction direction="left-to-right" evidence="19">
        <dbReference type="Rhea" id="RHEA:11877"/>
    </physiologicalReaction>
</comment>
<comment type="similarity">
    <text evidence="1 23">Belongs to the short-chain dehydrogenases/reductases (SDR) family.</text>
</comment>
<name>A0A8C4SAF5_ERPCA</name>
<reference evidence="24" key="2">
    <citation type="submission" date="2025-08" db="UniProtKB">
        <authorList>
            <consortium name="Ensembl"/>
        </authorList>
    </citation>
    <scope>IDENTIFICATION</scope>
</reference>
<evidence type="ECO:0000313" key="25">
    <source>
        <dbReference type="Proteomes" id="UP000694620"/>
    </source>
</evidence>
<dbReference type="Ensembl" id="ENSECRT00000014278.1">
    <property type="protein sequence ID" value="ENSECRP00000014036.1"/>
    <property type="gene ID" value="ENSECRG00000009363.1"/>
</dbReference>
<keyword evidence="2" id="KW-0644">Prostaglandin metabolism</keyword>
<dbReference type="GO" id="GO:0047034">
    <property type="term" value="F:15-hydroxyicosatetraenoate dehydrogenase activity"/>
    <property type="evidence" value="ECO:0007669"/>
    <property type="project" value="UniProtKB-EC"/>
</dbReference>
<dbReference type="Pfam" id="PF00106">
    <property type="entry name" value="adh_short"/>
    <property type="match status" value="1"/>
</dbReference>
<gene>
    <name evidence="24" type="primary">LOC114660273</name>
</gene>
<protein>
    <recommendedName>
        <fullName evidence="6">15-hydroxyprostaglandin dehydrogenase [NAD(+)]</fullName>
        <ecNumber evidence="4">1.1.1.141</ecNumber>
        <ecNumber evidence="5">1.1.1.232</ecNumber>
    </recommendedName>
    <alternativeName>
        <fullName evidence="8">Eicosanoid/docosanoid dehydrogenase [NAD(+)]</fullName>
    </alternativeName>
    <alternativeName>
        <fullName evidence="7">Prostaglandin dehydrogenase 1</fullName>
    </alternativeName>
</protein>
<keyword evidence="3" id="KW-0560">Oxidoreductase</keyword>
<evidence type="ECO:0000256" key="11">
    <source>
        <dbReference type="ARBA" id="ARBA00047672"/>
    </source>
</evidence>
<dbReference type="InterPro" id="IPR002347">
    <property type="entry name" value="SDR_fam"/>
</dbReference>
<dbReference type="EC" id="1.1.1.141" evidence="4"/>
<dbReference type="GO" id="GO:0016404">
    <property type="term" value="F:15-hydroxyprostaglandin dehydrogenase (NAD+) activity"/>
    <property type="evidence" value="ECO:0007669"/>
    <property type="project" value="UniProtKB-EC"/>
</dbReference>
<evidence type="ECO:0000256" key="14">
    <source>
        <dbReference type="ARBA" id="ARBA00048144"/>
    </source>
</evidence>
<dbReference type="FunFam" id="3.40.50.720:FF:000149">
    <property type="entry name" value="15-hydroxyprostaglandin dehydrogenase [NAD(+)]"/>
    <property type="match status" value="1"/>
</dbReference>
<evidence type="ECO:0000313" key="24">
    <source>
        <dbReference type="Ensembl" id="ENSECRP00000014036.1"/>
    </source>
</evidence>
<dbReference type="PRINTS" id="PR00081">
    <property type="entry name" value="GDHRDH"/>
</dbReference>
<dbReference type="GeneTree" id="ENSGT00940000154593"/>
<proteinExistence type="inferred from homology"/>